<feature type="region of interest" description="Disordered" evidence="1">
    <location>
        <begin position="453"/>
        <end position="520"/>
    </location>
</feature>
<dbReference type="EMBL" id="JAACJN010000633">
    <property type="protein sequence ID" value="KAF5336699.1"/>
    <property type="molecule type" value="Genomic_DNA"/>
</dbReference>
<dbReference type="Proteomes" id="UP000518752">
    <property type="component" value="Unassembled WGS sequence"/>
</dbReference>
<dbReference type="GO" id="GO:0004672">
    <property type="term" value="F:protein kinase activity"/>
    <property type="evidence" value="ECO:0007669"/>
    <property type="project" value="InterPro"/>
</dbReference>
<name>A0A8H5C8K7_9AGAR</name>
<accession>A0A8H5C8K7</accession>
<dbReference type="InterPro" id="IPR011009">
    <property type="entry name" value="Kinase-like_dom_sf"/>
</dbReference>
<dbReference type="PROSITE" id="PS00108">
    <property type="entry name" value="PROTEIN_KINASE_ST"/>
    <property type="match status" value="1"/>
</dbReference>
<comment type="caution">
    <text evidence="3">The sequence shown here is derived from an EMBL/GenBank/DDBJ whole genome shotgun (WGS) entry which is preliminary data.</text>
</comment>
<proteinExistence type="predicted"/>
<feature type="compositionally biased region" description="Gly residues" evidence="1">
    <location>
        <begin position="497"/>
        <end position="508"/>
    </location>
</feature>
<evidence type="ECO:0000313" key="3">
    <source>
        <dbReference type="EMBL" id="KAF5336699.1"/>
    </source>
</evidence>
<keyword evidence="4" id="KW-1185">Reference proteome</keyword>
<dbReference type="GO" id="GO:0005524">
    <property type="term" value="F:ATP binding"/>
    <property type="evidence" value="ECO:0007669"/>
    <property type="project" value="InterPro"/>
</dbReference>
<reference evidence="3 4" key="1">
    <citation type="journal article" date="2020" name="ISME J.">
        <title>Uncovering the hidden diversity of litter-decomposition mechanisms in mushroom-forming fungi.</title>
        <authorList>
            <person name="Floudas D."/>
            <person name="Bentzer J."/>
            <person name="Ahren D."/>
            <person name="Johansson T."/>
            <person name="Persson P."/>
            <person name="Tunlid A."/>
        </authorList>
    </citation>
    <scope>NUCLEOTIDE SEQUENCE [LARGE SCALE GENOMIC DNA]</scope>
    <source>
        <strain evidence="3 4">CBS 406.79</strain>
    </source>
</reference>
<dbReference type="Pfam" id="PF00069">
    <property type="entry name" value="Pkinase"/>
    <property type="match status" value="1"/>
</dbReference>
<feature type="compositionally biased region" description="Gly residues" evidence="1">
    <location>
        <begin position="471"/>
        <end position="480"/>
    </location>
</feature>
<dbReference type="SMART" id="SM00220">
    <property type="entry name" value="S_TKc"/>
    <property type="match status" value="1"/>
</dbReference>
<dbReference type="PROSITE" id="PS50011">
    <property type="entry name" value="PROTEIN_KINASE_DOM"/>
    <property type="match status" value="1"/>
</dbReference>
<evidence type="ECO:0000259" key="2">
    <source>
        <dbReference type="PROSITE" id="PS50011"/>
    </source>
</evidence>
<dbReference type="OrthoDB" id="4062651at2759"/>
<gene>
    <name evidence="3" type="ORF">D9757_015358</name>
</gene>
<dbReference type="InterPro" id="IPR000719">
    <property type="entry name" value="Prot_kinase_dom"/>
</dbReference>
<sequence length="710" mass="78209">MVVVIALIVVDNDPPIIFSSASLPYRKVLQFRALDLVRYINNERSKSHLKPISDLDIISDSKTKIYNVSIMEMDYLAKPGLMAFNVSGRQALGSADEVTPYMYVVHRSNDRPALRDSLSTGCFLFAGQKRKFVCADIEDNRIYVIPYNSPILELGAFQEKFNHILGTRRYLPLDVSLVLLLLLQNLSKVAGIETAGVGNSGGRPSLSVGLSSLIQISNERISMNLSSFMNNEKTALDGLPSSQGLESITNHVFFTPYGLDLAWAATQSPSSPNVQVYSAATPWPHHLIVTVKPAADCFTYRPKPDFSVWLAGHLLRLSVEIESQPDKADYNRLLIEAASAVRMANIAAGSKQTFINSIYVDKTWETVSWNFLFEREDGSVACAQKFFNLSNPVEALQFVRNLYQARDLVLSENFSGELIHRINNLIKSLRTVPTKGSFTKSFGAQVSFGGATGDFDEPDGAHSGGQEDAHGGGPDGGYSGGYDDSRGGGYDDTQDGGYDGTSYGGYGGTPDASHGGSPPRYSYFHSSTSLGQYQLLGAKTANVYLATARNGSPVVAKKVTQSEGQIYCFLMDLKGPSQHILFPLDIIHMRRYDFYVFPRWVPVADVIDPDTSNLNIPDDFFVSLCVDLISALSYLHKNLIAHLDVKPENMVINHTYKPKLKLIDFNLAIRVQSENERVCHVRGTMGYVAPEVLSTLTRSKLGQVPPYQIL</sequence>
<dbReference type="SUPFAM" id="SSF56112">
    <property type="entry name" value="Protein kinase-like (PK-like)"/>
    <property type="match status" value="1"/>
</dbReference>
<dbReference type="AlphaFoldDB" id="A0A8H5C8K7"/>
<evidence type="ECO:0000256" key="1">
    <source>
        <dbReference type="SAM" id="MobiDB-lite"/>
    </source>
</evidence>
<dbReference type="InterPro" id="IPR008271">
    <property type="entry name" value="Ser/Thr_kinase_AS"/>
</dbReference>
<dbReference type="Gene3D" id="1.10.510.10">
    <property type="entry name" value="Transferase(Phosphotransferase) domain 1"/>
    <property type="match status" value="1"/>
</dbReference>
<organism evidence="3 4">
    <name type="scientific">Collybiopsis confluens</name>
    <dbReference type="NCBI Taxonomy" id="2823264"/>
    <lineage>
        <taxon>Eukaryota</taxon>
        <taxon>Fungi</taxon>
        <taxon>Dikarya</taxon>
        <taxon>Basidiomycota</taxon>
        <taxon>Agaricomycotina</taxon>
        <taxon>Agaricomycetes</taxon>
        <taxon>Agaricomycetidae</taxon>
        <taxon>Agaricales</taxon>
        <taxon>Marasmiineae</taxon>
        <taxon>Omphalotaceae</taxon>
        <taxon>Collybiopsis</taxon>
    </lineage>
</organism>
<dbReference type="PANTHER" id="PTHR24347">
    <property type="entry name" value="SERINE/THREONINE-PROTEIN KINASE"/>
    <property type="match status" value="1"/>
</dbReference>
<feature type="domain" description="Protein kinase" evidence="2">
    <location>
        <begin position="498"/>
        <end position="710"/>
    </location>
</feature>
<protein>
    <recommendedName>
        <fullName evidence="2">Protein kinase domain-containing protein</fullName>
    </recommendedName>
</protein>
<evidence type="ECO:0000313" key="4">
    <source>
        <dbReference type="Proteomes" id="UP000518752"/>
    </source>
</evidence>